<dbReference type="Pfam" id="PF23132">
    <property type="entry name" value="DUF7049"/>
    <property type="match status" value="1"/>
</dbReference>
<protein>
    <submittedName>
        <fullName evidence="7">Putative transcription factor bHLH041</fullName>
    </submittedName>
</protein>
<dbReference type="CDD" id="cd11393">
    <property type="entry name" value="bHLH_AtbHLH_like"/>
    <property type="match status" value="1"/>
</dbReference>
<organism evidence="7 8">
    <name type="scientific">Zea mays</name>
    <name type="common">Maize</name>
    <dbReference type="NCBI Taxonomy" id="4577"/>
    <lineage>
        <taxon>Eukaryota</taxon>
        <taxon>Viridiplantae</taxon>
        <taxon>Streptophyta</taxon>
        <taxon>Embryophyta</taxon>
        <taxon>Tracheophyta</taxon>
        <taxon>Spermatophyta</taxon>
        <taxon>Magnoliopsida</taxon>
        <taxon>Liliopsida</taxon>
        <taxon>Poales</taxon>
        <taxon>Poaceae</taxon>
        <taxon>PACMAD clade</taxon>
        <taxon>Panicoideae</taxon>
        <taxon>Andropogonodae</taxon>
        <taxon>Andropogoneae</taxon>
        <taxon>Tripsacinae</taxon>
        <taxon>Zea</taxon>
    </lineage>
</organism>
<evidence type="ECO:0000313" key="8">
    <source>
        <dbReference type="Proteomes" id="UP000251960"/>
    </source>
</evidence>
<feature type="region of interest" description="Disordered" evidence="5">
    <location>
        <begin position="320"/>
        <end position="339"/>
    </location>
</feature>
<feature type="domain" description="BHLH" evidence="6">
    <location>
        <begin position="178"/>
        <end position="227"/>
    </location>
</feature>
<keyword evidence="4" id="KW-0175">Coiled coil</keyword>
<dbReference type="InterPro" id="IPR045239">
    <property type="entry name" value="bHLH95_bHLH"/>
</dbReference>
<dbReference type="EMBL" id="NCVQ01000004">
    <property type="protein sequence ID" value="PWZ32582.1"/>
    <property type="molecule type" value="Genomic_DNA"/>
</dbReference>
<dbReference type="PANTHER" id="PTHR46665:SF2">
    <property type="entry name" value="BHLH TRANSCRIPTION FACTOR"/>
    <property type="match status" value="1"/>
</dbReference>
<evidence type="ECO:0000256" key="4">
    <source>
        <dbReference type="SAM" id="Coils"/>
    </source>
</evidence>
<dbReference type="InterPro" id="IPR036638">
    <property type="entry name" value="HLH_DNA-bd_sf"/>
</dbReference>
<dbReference type="Gene3D" id="4.10.280.10">
    <property type="entry name" value="Helix-loop-helix DNA-binding domain"/>
    <property type="match status" value="1"/>
</dbReference>
<dbReference type="SUPFAM" id="SSF47459">
    <property type="entry name" value="HLH, helix-loop-helix DNA-binding domain"/>
    <property type="match status" value="1"/>
</dbReference>
<reference evidence="7 8" key="1">
    <citation type="journal article" date="2018" name="Nat. Genet.">
        <title>Extensive intraspecific gene order and gene structural variations between Mo17 and other maize genomes.</title>
        <authorList>
            <person name="Sun S."/>
            <person name="Zhou Y."/>
            <person name="Chen J."/>
            <person name="Shi J."/>
            <person name="Zhao H."/>
            <person name="Zhao H."/>
            <person name="Song W."/>
            <person name="Zhang M."/>
            <person name="Cui Y."/>
            <person name="Dong X."/>
            <person name="Liu H."/>
            <person name="Ma X."/>
            <person name="Jiao Y."/>
            <person name="Wang B."/>
            <person name="Wei X."/>
            <person name="Stein J.C."/>
            <person name="Glaubitz J.C."/>
            <person name="Lu F."/>
            <person name="Yu G."/>
            <person name="Liang C."/>
            <person name="Fengler K."/>
            <person name="Li B."/>
            <person name="Rafalski A."/>
            <person name="Schnable P.S."/>
            <person name="Ware D.H."/>
            <person name="Buckler E.S."/>
            <person name="Lai J."/>
        </authorList>
    </citation>
    <scope>NUCLEOTIDE SEQUENCE [LARGE SCALE GENOMIC DNA]</scope>
    <source>
        <strain evidence="8">cv. Missouri 17</strain>
        <tissue evidence="7">Seedling</tissue>
    </source>
</reference>
<name>A0A3L6FHA9_MAIZE</name>
<dbReference type="GO" id="GO:0046983">
    <property type="term" value="F:protein dimerization activity"/>
    <property type="evidence" value="ECO:0007669"/>
    <property type="project" value="InterPro"/>
</dbReference>
<accession>A0A3L6FHA9</accession>
<evidence type="ECO:0000259" key="6">
    <source>
        <dbReference type="PROSITE" id="PS50888"/>
    </source>
</evidence>
<dbReference type="AlphaFoldDB" id="A0A3L6FHA9"/>
<dbReference type="Pfam" id="PF00010">
    <property type="entry name" value="HLH"/>
    <property type="match status" value="1"/>
</dbReference>
<dbReference type="InterPro" id="IPR011598">
    <property type="entry name" value="bHLH_dom"/>
</dbReference>
<comment type="caution">
    <text evidence="7">The sequence shown here is derived from an EMBL/GenBank/DDBJ whole genome shotgun (WGS) entry which is preliminary data.</text>
</comment>
<evidence type="ECO:0000313" key="7">
    <source>
        <dbReference type="EMBL" id="PWZ32582.1"/>
    </source>
</evidence>
<dbReference type="ExpressionAtlas" id="A0A3L6FHA9">
    <property type="expression patterns" value="baseline and differential"/>
</dbReference>
<dbReference type="InterPro" id="IPR055477">
    <property type="entry name" value="DUF7049"/>
</dbReference>
<dbReference type="PANTHER" id="PTHR46665">
    <property type="entry name" value="TRANSCRIPTION FACTOR BHLH041-RELATED-RELATED"/>
    <property type="match status" value="1"/>
</dbReference>
<dbReference type="PROSITE" id="PS50888">
    <property type="entry name" value="BHLH"/>
    <property type="match status" value="1"/>
</dbReference>
<gene>
    <name evidence="7" type="primary">BHLH41_3</name>
    <name evidence="7" type="ORF">Zm00014a_000578</name>
</gene>
<dbReference type="SMART" id="SM00353">
    <property type="entry name" value="HLH"/>
    <property type="match status" value="1"/>
</dbReference>
<evidence type="ECO:0000256" key="3">
    <source>
        <dbReference type="ARBA" id="ARBA00023163"/>
    </source>
</evidence>
<proteinExistence type="inferred from homology"/>
<dbReference type="InterPro" id="IPR044658">
    <property type="entry name" value="bHLH92/bHLH041-like"/>
</dbReference>
<feature type="coiled-coil region" evidence="4">
    <location>
        <begin position="217"/>
        <end position="244"/>
    </location>
</feature>
<dbReference type="Proteomes" id="UP000251960">
    <property type="component" value="Chromosome 3"/>
</dbReference>
<sequence length="403" mass="42128">MRMNMDDEAAAAVDMHDLLEDLDDPRRAGAGACSFPSSSSSSSLSLSLPASASLSCSPESSSPSPHILGAVAAPASGGCNQQYPEVSSHVPLVPPPPTVLPSYSNLHAPAARATGGAFKHYARHLGPTRTPTKPGACGQRMFKTAMSVLSKMHVAARYSQQQYYYEAAAAEVAPPPSVNQLQHMFSERKRREKLNDSFHALKAVLPPGAKKDKTSILIRAREYVRSLEARVAELEEKNKSLESRLAKDGSGCGDDHDSGKTTKVQVEISRAAANEELCTLKIAVIRSPSPCNMTDVVVRTLQCLKEQIGDGVSLVAMSTSGGGSGPTTTTGGKKGSPGAVLTLQIKSPGGTDWEEQPVKDAVAKVVADALTTTTTRPPPAAAAAATTVSSCFGEASQLTTTSS</sequence>
<evidence type="ECO:0000256" key="1">
    <source>
        <dbReference type="ARBA" id="ARBA00005510"/>
    </source>
</evidence>
<comment type="similarity">
    <text evidence="1">Belongs to the bHLH protein family.</text>
</comment>
<evidence type="ECO:0000256" key="5">
    <source>
        <dbReference type="SAM" id="MobiDB-lite"/>
    </source>
</evidence>
<evidence type="ECO:0000256" key="2">
    <source>
        <dbReference type="ARBA" id="ARBA00023015"/>
    </source>
</evidence>
<keyword evidence="3" id="KW-0804">Transcription</keyword>
<keyword evidence="2" id="KW-0805">Transcription regulation</keyword>